<evidence type="ECO:0000259" key="1">
    <source>
        <dbReference type="Pfam" id="PF13472"/>
    </source>
</evidence>
<dbReference type="Pfam" id="PF13472">
    <property type="entry name" value="Lipase_GDSL_2"/>
    <property type="match status" value="1"/>
</dbReference>
<dbReference type="InterPro" id="IPR036514">
    <property type="entry name" value="SGNH_hydro_sf"/>
</dbReference>
<dbReference type="InterPro" id="IPR053140">
    <property type="entry name" value="GDSL_Rv0518-like"/>
</dbReference>
<reference evidence="3" key="1">
    <citation type="submission" date="2021-11" db="EMBL/GenBank/DDBJ databases">
        <title>Cultivation dependent microbiological survey of springs from the worlds oldest radium mine currently devoted to the extraction of radon-saturated water.</title>
        <authorList>
            <person name="Kapinusova G."/>
            <person name="Smrhova T."/>
            <person name="Strejcek M."/>
            <person name="Suman J."/>
            <person name="Jani K."/>
            <person name="Pajer P."/>
            <person name="Uhlik O."/>
        </authorList>
    </citation>
    <scope>NUCLEOTIDE SEQUENCE [LARGE SCALE GENOMIC DNA]</scope>
    <source>
        <strain evidence="3">J379</strain>
    </source>
</reference>
<evidence type="ECO:0000313" key="3">
    <source>
        <dbReference type="Proteomes" id="UP001058860"/>
    </source>
</evidence>
<accession>A0ABY5PBB5</accession>
<keyword evidence="2" id="KW-0378">Hydrolase</keyword>
<dbReference type="EMBL" id="CP088295">
    <property type="protein sequence ID" value="UUY01938.1"/>
    <property type="molecule type" value="Genomic_DNA"/>
</dbReference>
<dbReference type="InterPro" id="IPR013830">
    <property type="entry name" value="SGNH_hydro"/>
</dbReference>
<name>A0ABY5PBB5_9ACTN</name>
<dbReference type="GO" id="GO:0016787">
    <property type="term" value="F:hydrolase activity"/>
    <property type="evidence" value="ECO:0007669"/>
    <property type="project" value="UniProtKB-KW"/>
</dbReference>
<dbReference type="Proteomes" id="UP001058860">
    <property type="component" value="Chromosome"/>
</dbReference>
<gene>
    <name evidence="2" type="ORF">LRS13_14535</name>
</gene>
<dbReference type="PANTHER" id="PTHR43784">
    <property type="entry name" value="GDSL-LIKE LIPASE/ACYLHYDROLASE, PUTATIVE (AFU_ORTHOLOGUE AFUA_2G00820)-RELATED"/>
    <property type="match status" value="1"/>
</dbReference>
<organism evidence="2 3">
    <name type="scientific">Svornostia abyssi</name>
    <dbReference type="NCBI Taxonomy" id="2898438"/>
    <lineage>
        <taxon>Bacteria</taxon>
        <taxon>Bacillati</taxon>
        <taxon>Actinomycetota</taxon>
        <taxon>Thermoleophilia</taxon>
        <taxon>Solirubrobacterales</taxon>
        <taxon>Baekduiaceae</taxon>
        <taxon>Svornostia</taxon>
    </lineage>
</organism>
<dbReference type="RefSeq" id="WP_353862478.1">
    <property type="nucleotide sequence ID" value="NZ_CP088295.1"/>
</dbReference>
<dbReference type="Gene3D" id="3.40.50.1110">
    <property type="entry name" value="SGNH hydrolase"/>
    <property type="match status" value="1"/>
</dbReference>
<evidence type="ECO:0000313" key="2">
    <source>
        <dbReference type="EMBL" id="UUY01938.1"/>
    </source>
</evidence>
<feature type="domain" description="SGNH hydrolase-type esterase" evidence="1">
    <location>
        <begin position="1"/>
        <end position="177"/>
    </location>
</feature>
<dbReference type="CDD" id="cd01832">
    <property type="entry name" value="SGNH_hydrolase_like_1"/>
    <property type="match status" value="1"/>
</dbReference>
<protein>
    <submittedName>
        <fullName evidence="2">SGNH/GDSL hydrolase family protein</fullName>
    </submittedName>
</protein>
<dbReference type="PANTHER" id="PTHR43784:SF2">
    <property type="entry name" value="GDSL-LIKE LIPASE_ACYLHYDROLASE, PUTATIVE (AFU_ORTHOLOGUE AFUA_2G00820)-RELATED"/>
    <property type="match status" value="1"/>
</dbReference>
<dbReference type="SUPFAM" id="SSF52266">
    <property type="entry name" value="SGNH hydrolase"/>
    <property type="match status" value="1"/>
</dbReference>
<sequence length="196" mass="20974">MGDSLTAGIDETPPGTRWADLFAERLRESHGDLVYDNLAVFGMKSDEVRGSQLDDALRGPVDVASLICGGNDVMKLTAPDAEMFGSEMDAMFSALRAANPDALLIGGRIADMSQLLPYRERSRARVVRATTEFNAVIDDVAAQHDVRLVDFSIVTKALAGDFLASDGFHPSIAGQRAIYDAVVAALSDEPLLTVST</sequence>
<keyword evidence="3" id="KW-1185">Reference proteome</keyword>
<proteinExistence type="predicted"/>